<comment type="caution">
    <text evidence="2">The sequence shown here is derived from an EMBL/GenBank/DDBJ whole genome shotgun (WGS) entry which is preliminary data.</text>
</comment>
<dbReference type="SUPFAM" id="SSF52833">
    <property type="entry name" value="Thioredoxin-like"/>
    <property type="match status" value="1"/>
</dbReference>
<evidence type="ECO:0000313" key="2">
    <source>
        <dbReference type="EMBL" id="PQD94222.1"/>
    </source>
</evidence>
<dbReference type="RefSeq" id="WP_104850390.1">
    <property type="nucleotide sequence ID" value="NZ_PKOZ01000012.1"/>
</dbReference>
<name>A0A2S7MWM5_9BACI</name>
<dbReference type="Pfam" id="PF01323">
    <property type="entry name" value="DSBA"/>
    <property type="match status" value="1"/>
</dbReference>
<dbReference type="AlphaFoldDB" id="A0A2S7MWM5"/>
<dbReference type="Proteomes" id="UP000239663">
    <property type="component" value="Unassembled WGS sequence"/>
</dbReference>
<dbReference type="InterPro" id="IPR036249">
    <property type="entry name" value="Thioredoxin-like_sf"/>
</dbReference>
<dbReference type="InterPro" id="IPR001853">
    <property type="entry name" value="DSBA-like_thioredoxin_dom"/>
</dbReference>
<dbReference type="EMBL" id="PKOZ01000012">
    <property type="protein sequence ID" value="PQD94222.1"/>
    <property type="molecule type" value="Genomic_DNA"/>
</dbReference>
<dbReference type="PANTHER" id="PTHR13887:SF41">
    <property type="entry name" value="THIOREDOXIN SUPERFAMILY PROTEIN"/>
    <property type="match status" value="1"/>
</dbReference>
<sequence>MKIEIWSDFVCPFCYIGKRLLDQALESFEHSDQVDVVYKSYELQPDAKSDESISMNEMLAKKMGVSAEEAASMTDRVKEHAASVGLRYQFDSMKQTNTLDAHRLLKYAETVGKASAYTERLFRAHFTESEFIGSHRTLLKLAHEAGLDQVRAEEVLSSDAYESDVRRDQLEGQTLGVKGVPFFVFNRKYAISGAQPLELFQQTLNQVWEEENNLSSISRIEPSGDVCTGDSCEVEDKE</sequence>
<dbReference type="CDD" id="cd03024">
    <property type="entry name" value="DsbA_FrnE"/>
    <property type="match status" value="1"/>
</dbReference>
<keyword evidence="3" id="KW-1185">Reference proteome</keyword>
<dbReference type="GO" id="GO:0016491">
    <property type="term" value="F:oxidoreductase activity"/>
    <property type="evidence" value="ECO:0007669"/>
    <property type="project" value="InterPro"/>
</dbReference>
<proteinExistence type="predicted"/>
<protein>
    <submittedName>
        <fullName evidence="2">Disulfide bond formation protein DsbA</fullName>
    </submittedName>
</protein>
<dbReference type="Gene3D" id="3.40.30.10">
    <property type="entry name" value="Glutaredoxin"/>
    <property type="match status" value="1"/>
</dbReference>
<gene>
    <name evidence="2" type="ORF">CYL18_15240</name>
</gene>
<reference evidence="2 3" key="1">
    <citation type="submission" date="2017-12" db="EMBL/GenBank/DDBJ databases">
        <title>Taxonomic description and draft genome of Pradoshia cofamensis Gen. nov., sp. nov., a thermotolerant bacillale isolated from anterior gut of earthworm Eisenia fetida.</title>
        <authorList>
            <person name="Saha T."/>
            <person name="Chakraborty R."/>
        </authorList>
    </citation>
    <scope>NUCLEOTIDE SEQUENCE [LARGE SCALE GENOMIC DNA]</scope>
    <source>
        <strain evidence="2 3">EAG3</strain>
    </source>
</reference>
<evidence type="ECO:0000313" key="3">
    <source>
        <dbReference type="Proteomes" id="UP000239663"/>
    </source>
</evidence>
<accession>A0A2S7MWM5</accession>
<evidence type="ECO:0000259" key="1">
    <source>
        <dbReference type="Pfam" id="PF01323"/>
    </source>
</evidence>
<dbReference type="PANTHER" id="PTHR13887">
    <property type="entry name" value="GLUTATHIONE S-TRANSFERASE KAPPA"/>
    <property type="match status" value="1"/>
</dbReference>
<dbReference type="OrthoDB" id="9799122at2"/>
<organism evidence="2 3">
    <name type="scientific">Pradoshia eiseniae</name>
    <dbReference type="NCBI Taxonomy" id="2064768"/>
    <lineage>
        <taxon>Bacteria</taxon>
        <taxon>Bacillati</taxon>
        <taxon>Bacillota</taxon>
        <taxon>Bacilli</taxon>
        <taxon>Bacillales</taxon>
        <taxon>Bacillaceae</taxon>
        <taxon>Pradoshia</taxon>
    </lineage>
</organism>
<feature type="domain" description="DSBA-like thioredoxin" evidence="1">
    <location>
        <begin position="3"/>
        <end position="204"/>
    </location>
</feature>